<keyword evidence="2" id="KW-1185">Reference proteome</keyword>
<dbReference type="AlphaFoldDB" id="A0A7G5BXC3"/>
<evidence type="ECO:0000313" key="1">
    <source>
        <dbReference type="EMBL" id="QMV41607.1"/>
    </source>
</evidence>
<accession>A0A7G5BXC3</accession>
<dbReference type="RefSeq" id="WP_182302951.1">
    <property type="nucleotide sequence ID" value="NZ_CP041969.1"/>
</dbReference>
<gene>
    <name evidence="1" type="ORF">FPL14_10745</name>
</gene>
<proteinExistence type="predicted"/>
<dbReference type="EMBL" id="CP041969">
    <property type="protein sequence ID" value="QMV41607.1"/>
    <property type="molecule type" value="Genomic_DNA"/>
</dbReference>
<name>A0A7G5BXC3_9BACL</name>
<evidence type="ECO:0000313" key="2">
    <source>
        <dbReference type="Proteomes" id="UP000515679"/>
    </source>
</evidence>
<organism evidence="1 2">
    <name type="scientific">Cohnella cholangitidis</name>
    <dbReference type="NCBI Taxonomy" id="2598458"/>
    <lineage>
        <taxon>Bacteria</taxon>
        <taxon>Bacillati</taxon>
        <taxon>Bacillota</taxon>
        <taxon>Bacilli</taxon>
        <taxon>Bacillales</taxon>
        <taxon>Paenibacillaceae</taxon>
        <taxon>Cohnella</taxon>
    </lineage>
</organism>
<protein>
    <submittedName>
        <fullName evidence="1">Uncharacterized protein</fullName>
    </submittedName>
</protein>
<reference evidence="1 2" key="1">
    <citation type="submission" date="2019-07" db="EMBL/GenBank/DDBJ databases">
        <authorList>
            <person name="Kim J.K."/>
            <person name="Cheong H.-M."/>
            <person name="Choi Y."/>
            <person name="Hwang K.J."/>
            <person name="Lee S."/>
            <person name="Choi C."/>
        </authorList>
    </citation>
    <scope>NUCLEOTIDE SEQUENCE [LARGE SCALE GENOMIC DNA]</scope>
    <source>
        <strain evidence="1 2">KS 22</strain>
    </source>
</reference>
<dbReference type="Proteomes" id="UP000515679">
    <property type="component" value="Chromosome"/>
</dbReference>
<dbReference type="KEGG" id="cchl:FPL14_10745"/>
<sequence>MYVTLPVTVVASISALLSSVVPPSLLQPVTYIHHSPLRLEHLPDGYSATTSLVALMVPFVPGA</sequence>